<keyword evidence="2" id="KW-1185">Reference proteome</keyword>
<accession>A0A4Y2FRD6</accession>
<sequence>MLICSFEVAPDWLQKSTFTSPASRLPIGSPPTSSIDQTKISETFPLMNILSHSCCKLLSTVVSGSDEPQAPRRISFVRYNTQQQIQSFVLVYCWP</sequence>
<dbReference type="AlphaFoldDB" id="A0A4Y2FRD6"/>
<proteinExistence type="predicted"/>
<gene>
    <name evidence="1" type="ORF">AVEN_126158_1</name>
</gene>
<name>A0A4Y2FRD6_ARAVE</name>
<evidence type="ECO:0000313" key="2">
    <source>
        <dbReference type="Proteomes" id="UP000499080"/>
    </source>
</evidence>
<dbReference type="EMBL" id="BGPR01001015">
    <property type="protein sequence ID" value="GBM43068.1"/>
    <property type="molecule type" value="Genomic_DNA"/>
</dbReference>
<organism evidence="1 2">
    <name type="scientific">Araneus ventricosus</name>
    <name type="common">Orbweaver spider</name>
    <name type="synonym">Epeira ventricosa</name>
    <dbReference type="NCBI Taxonomy" id="182803"/>
    <lineage>
        <taxon>Eukaryota</taxon>
        <taxon>Metazoa</taxon>
        <taxon>Ecdysozoa</taxon>
        <taxon>Arthropoda</taxon>
        <taxon>Chelicerata</taxon>
        <taxon>Arachnida</taxon>
        <taxon>Araneae</taxon>
        <taxon>Araneomorphae</taxon>
        <taxon>Entelegynae</taxon>
        <taxon>Araneoidea</taxon>
        <taxon>Araneidae</taxon>
        <taxon>Araneus</taxon>
    </lineage>
</organism>
<evidence type="ECO:0000313" key="1">
    <source>
        <dbReference type="EMBL" id="GBM43068.1"/>
    </source>
</evidence>
<dbReference type="Proteomes" id="UP000499080">
    <property type="component" value="Unassembled WGS sequence"/>
</dbReference>
<comment type="caution">
    <text evidence="1">The sequence shown here is derived from an EMBL/GenBank/DDBJ whole genome shotgun (WGS) entry which is preliminary data.</text>
</comment>
<protein>
    <submittedName>
        <fullName evidence="1">Uncharacterized protein</fullName>
    </submittedName>
</protein>
<reference evidence="1 2" key="1">
    <citation type="journal article" date="2019" name="Sci. Rep.">
        <title>Orb-weaving spider Araneus ventricosus genome elucidates the spidroin gene catalogue.</title>
        <authorList>
            <person name="Kono N."/>
            <person name="Nakamura H."/>
            <person name="Ohtoshi R."/>
            <person name="Moran D.A.P."/>
            <person name="Shinohara A."/>
            <person name="Yoshida Y."/>
            <person name="Fujiwara M."/>
            <person name="Mori M."/>
            <person name="Tomita M."/>
            <person name="Arakawa K."/>
        </authorList>
    </citation>
    <scope>NUCLEOTIDE SEQUENCE [LARGE SCALE GENOMIC DNA]</scope>
</reference>